<dbReference type="PANTHER" id="PTHR47990">
    <property type="entry name" value="2-OXOGLUTARATE (2OG) AND FE(II)-DEPENDENT OXYGENASE SUPERFAMILY PROTEIN-RELATED"/>
    <property type="match status" value="1"/>
</dbReference>
<dbReference type="InterPro" id="IPR027443">
    <property type="entry name" value="IPNS-like_sf"/>
</dbReference>
<dbReference type="InterPro" id="IPR050231">
    <property type="entry name" value="Iron_ascorbate_oxido_reductase"/>
</dbReference>
<dbReference type="STRING" id="181874.A0A409YF92"/>
<dbReference type="InterPro" id="IPR015131">
    <property type="entry name" value="Killer_tox_Kp4"/>
</dbReference>
<dbReference type="SUPFAM" id="SSF55221">
    <property type="entry name" value="Yeast killer toxins"/>
    <property type="match status" value="1"/>
</dbReference>
<gene>
    <name evidence="2" type="ORF">CVT24_001499</name>
</gene>
<dbReference type="Gene3D" id="3.30.430.10">
    <property type="entry name" value="Killer Toxin P4, subunit A"/>
    <property type="match status" value="1"/>
</dbReference>
<proteinExistence type="predicted"/>
<dbReference type="Gene3D" id="2.60.120.330">
    <property type="entry name" value="B-lactam Antibiotic, Isopenicillin N Synthase, Chain"/>
    <property type="match status" value="1"/>
</dbReference>
<dbReference type="InterPro" id="IPR005123">
    <property type="entry name" value="Oxoglu/Fe-dep_dioxygenase_dom"/>
</dbReference>
<dbReference type="InterPro" id="IPR011329">
    <property type="entry name" value="Killer_tox_Kp4/SMK"/>
</dbReference>
<evidence type="ECO:0000259" key="1">
    <source>
        <dbReference type="PROSITE" id="PS51471"/>
    </source>
</evidence>
<accession>A0A409YF92</accession>
<dbReference type="EMBL" id="NHTK01001224">
    <property type="protein sequence ID" value="PPR01670.1"/>
    <property type="molecule type" value="Genomic_DNA"/>
</dbReference>
<dbReference type="AlphaFoldDB" id="A0A409YF92"/>
<dbReference type="GO" id="GO:0005576">
    <property type="term" value="C:extracellular region"/>
    <property type="evidence" value="ECO:0007669"/>
    <property type="project" value="InterPro"/>
</dbReference>
<dbReference type="InParanoid" id="A0A409YF92"/>
<evidence type="ECO:0000313" key="2">
    <source>
        <dbReference type="EMBL" id="PPR01670.1"/>
    </source>
</evidence>
<dbReference type="SUPFAM" id="SSF51197">
    <property type="entry name" value="Clavaminate synthase-like"/>
    <property type="match status" value="1"/>
</dbReference>
<comment type="caution">
    <text evidence="2">The sequence shown here is derived from an EMBL/GenBank/DDBJ whole genome shotgun (WGS) entry which is preliminary data.</text>
</comment>
<dbReference type="Proteomes" id="UP000284842">
    <property type="component" value="Unassembled WGS sequence"/>
</dbReference>
<keyword evidence="3" id="KW-1185">Reference proteome</keyword>
<dbReference type="Pfam" id="PF09044">
    <property type="entry name" value="Kp4"/>
    <property type="match status" value="1"/>
</dbReference>
<evidence type="ECO:0000313" key="3">
    <source>
        <dbReference type="Proteomes" id="UP000284842"/>
    </source>
</evidence>
<reference evidence="2 3" key="1">
    <citation type="journal article" date="2018" name="Evol. Lett.">
        <title>Horizontal gene cluster transfer increased hallucinogenic mushroom diversity.</title>
        <authorList>
            <person name="Reynolds H.T."/>
            <person name="Vijayakumar V."/>
            <person name="Gluck-Thaler E."/>
            <person name="Korotkin H.B."/>
            <person name="Matheny P.B."/>
            <person name="Slot J.C."/>
        </authorList>
    </citation>
    <scope>NUCLEOTIDE SEQUENCE [LARGE SCALE GENOMIC DNA]</scope>
    <source>
        <strain evidence="2 3">2629</strain>
    </source>
</reference>
<dbReference type="InterPro" id="IPR044861">
    <property type="entry name" value="IPNS-like_FE2OG_OXY"/>
</dbReference>
<dbReference type="OrthoDB" id="406156at2759"/>
<dbReference type="InterPro" id="IPR026992">
    <property type="entry name" value="DIOX_N"/>
</dbReference>
<protein>
    <recommendedName>
        <fullName evidence="1">Fe2OG dioxygenase domain-containing protein</fullName>
    </recommendedName>
</protein>
<sequence length="502" mass="54748">MTELPPFPDDLPTQDLLVIDWERLEGGDLEEEDRLWEAATTWGFWYLKNYKAEQFIEGMFQMGRETLALPFEEKMNYWQGNKGASAGYKVAGATYADVDGSTDVAEFINVAKDDALSYPTKVHRTYPPTVQQHMASTIKPFISSCIDMGQVILEVFNRKLGLPQGTFSELHRPDKQCISESRCIKVPPSTGVKIALGPHTDFGSLSLLVNRLGGLQVLAPCGRVGETPEWRFVKVCIFAFSRSLCLKNIMQPLPGHAICNIGDTLNILSGGILKSCVHRVVPPPGAQADFERWSLVYFARPTNDVYLEPLVEKSVMIKDAANSSEANINNPKMTAGQWFVKRQTQHRTDANKIQMKLLSAISSAVVLSTLGAGVNAVGINCQGSSLCSGWPSNTVQQLNNYIQGIPDNAWYNNGQQIACAVSSASGGNSICAFLQKTGGTNGKVLKQLAPFIPGHGCTRCGSVPYYSSGVPVLDPQGNNNVDDGMLTFNYVSNSCNTWGGLC</sequence>
<dbReference type="Pfam" id="PF03171">
    <property type="entry name" value="2OG-FeII_Oxy"/>
    <property type="match status" value="1"/>
</dbReference>
<organism evidence="2 3">
    <name type="scientific">Panaeolus cyanescens</name>
    <dbReference type="NCBI Taxonomy" id="181874"/>
    <lineage>
        <taxon>Eukaryota</taxon>
        <taxon>Fungi</taxon>
        <taxon>Dikarya</taxon>
        <taxon>Basidiomycota</taxon>
        <taxon>Agaricomycotina</taxon>
        <taxon>Agaricomycetes</taxon>
        <taxon>Agaricomycetidae</taxon>
        <taxon>Agaricales</taxon>
        <taxon>Agaricineae</taxon>
        <taxon>Galeropsidaceae</taxon>
        <taxon>Panaeolus</taxon>
    </lineage>
</organism>
<dbReference type="Pfam" id="PF14226">
    <property type="entry name" value="DIOX_N"/>
    <property type="match status" value="1"/>
</dbReference>
<feature type="domain" description="Fe2OG dioxygenase" evidence="1">
    <location>
        <begin position="177"/>
        <end position="301"/>
    </location>
</feature>
<dbReference type="PROSITE" id="PS51471">
    <property type="entry name" value="FE2OG_OXY"/>
    <property type="match status" value="1"/>
</dbReference>
<name>A0A409YF92_9AGAR</name>